<dbReference type="InterPro" id="IPR027417">
    <property type="entry name" value="P-loop_NTPase"/>
</dbReference>
<protein>
    <submittedName>
        <fullName evidence="2">ATP-binding protein</fullName>
    </submittedName>
</protein>
<keyword evidence="2" id="KW-0547">Nucleotide-binding</keyword>
<evidence type="ECO:0000256" key="1">
    <source>
        <dbReference type="SAM" id="MobiDB-lite"/>
    </source>
</evidence>
<sequence>MSTIYELTVEAVEAGDVITYHPVRLANALGITDVNRLAIEVNTALSKALVTIYPHDPLAQVILGDPQMLVMDDRGRIYIGRYHNGRPSLLRLYDPASGSAQRLLLFGTTGAGKSTAGQIILAAMKRSGIAVIYGDLKGGQSAPEAYGQTGHGSDGNVAWRVTTQEGVMAQLRTTWLTMMDRQERYSRMGRSKFLKDRPDPLIYQIIDEANRLLEKGAPYRDEATFYIKDIGRTGRSLGVGIGLFAQAGHLEEMGGSDTLRAMLKEGEVILLRWTSSMMKQLVTDGLLPAGMVLSPIPKYAGEVDLVSQFDEEHDDDDLPGTQGTAYNVNGRYPSSKMRFWNIGSAMPTEGLDPMILDLYGPGAPAEIEEAAWDLIGDAYGQRLDGIEAYRAMFPEPEEDEDGEGGGGGGRKKKSGGGIRAASPVPASMPTESKPRSRTIRDRVQAVLDAHDDPLDALQILELVNADGDRPVKLGSVRNALTTLKG</sequence>
<dbReference type="Proteomes" id="UP001550210">
    <property type="component" value="Unassembled WGS sequence"/>
</dbReference>
<dbReference type="RefSeq" id="WP_355399420.1">
    <property type="nucleotide sequence ID" value="NZ_JBEXPZ010000034.1"/>
</dbReference>
<dbReference type="SUPFAM" id="SSF52540">
    <property type="entry name" value="P-loop containing nucleoside triphosphate hydrolases"/>
    <property type="match status" value="1"/>
</dbReference>
<dbReference type="GO" id="GO:0005524">
    <property type="term" value="F:ATP binding"/>
    <property type="evidence" value="ECO:0007669"/>
    <property type="project" value="UniProtKB-KW"/>
</dbReference>
<dbReference type="Gene3D" id="3.40.50.300">
    <property type="entry name" value="P-loop containing nucleotide triphosphate hydrolases"/>
    <property type="match status" value="1"/>
</dbReference>
<keyword evidence="2" id="KW-0067">ATP-binding</keyword>
<organism evidence="2 3">
    <name type="scientific">Streptomyces ossamyceticus</name>
    <dbReference type="NCBI Taxonomy" id="249581"/>
    <lineage>
        <taxon>Bacteria</taxon>
        <taxon>Bacillati</taxon>
        <taxon>Actinomycetota</taxon>
        <taxon>Actinomycetes</taxon>
        <taxon>Kitasatosporales</taxon>
        <taxon>Streptomycetaceae</taxon>
        <taxon>Streptomyces</taxon>
    </lineage>
</organism>
<evidence type="ECO:0000313" key="2">
    <source>
        <dbReference type="EMBL" id="MET9847899.1"/>
    </source>
</evidence>
<reference evidence="2 3" key="1">
    <citation type="submission" date="2024-06" db="EMBL/GenBank/DDBJ databases">
        <title>The Natural Products Discovery Center: Release of the First 8490 Sequenced Strains for Exploring Actinobacteria Biosynthetic Diversity.</title>
        <authorList>
            <person name="Kalkreuter E."/>
            <person name="Kautsar S.A."/>
            <person name="Yang D."/>
            <person name="Bader C.D."/>
            <person name="Teijaro C.N."/>
            <person name="Fluegel L."/>
            <person name="Davis C.M."/>
            <person name="Simpson J.R."/>
            <person name="Lauterbach L."/>
            <person name="Steele A.D."/>
            <person name="Gui C."/>
            <person name="Meng S."/>
            <person name="Li G."/>
            <person name="Viehrig K."/>
            <person name="Ye F."/>
            <person name="Su P."/>
            <person name="Kiefer A.F."/>
            <person name="Nichols A."/>
            <person name="Cepeda A.J."/>
            <person name="Yan W."/>
            <person name="Fan B."/>
            <person name="Jiang Y."/>
            <person name="Adhikari A."/>
            <person name="Zheng C.-J."/>
            <person name="Schuster L."/>
            <person name="Cowan T.M."/>
            <person name="Smanski M.J."/>
            <person name="Chevrette M.G."/>
            <person name="De Carvalho L.P.S."/>
            <person name="Shen B."/>
        </authorList>
    </citation>
    <scope>NUCLEOTIDE SEQUENCE [LARGE SCALE GENOMIC DNA]</scope>
    <source>
        <strain evidence="2 3">NPDC006434</strain>
    </source>
</reference>
<feature type="region of interest" description="Disordered" evidence="1">
    <location>
        <begin position="395"/>
        <end position="439"/>
    </location>
</feature>
<proteinExistence type="predicted"/>
<dbReference type="EMBL" id="JBEXPZ010000034">
    <property type="protein sequence ID" value="MET9847899.1"/>
    <property type="molecule type" value="Genomic_DNA"/>
</dbReference>
<accession>A0ABV2V246</accession>
<keyword evidence="3" id="KW-1185">Reference proteome</keyword>
<comment type="caution">
    <text evidence="2">The sequence shown here is derived from an EMBL/GenBank/DDBJ whole genome shotgun (WGS) entry which is preliminary data.</text>
</comment>
<gene>
    <name evidence="2" type="ORF">ABZZ21_25790</name>
</gene>
<evidence type="ECO:0000313" key="3">
    <source>
        <dbReference type="Proteomes" id="UP001550210"/>
    </source>
</evidence>
<name>A0ABV2V246_9ACTN</name>